<reference evidence="2" key="1">
    <citation type="journal article" date="2012" name="Proc. Natl. Acad. Sci. U.S.A.">
        <title>Antigenic diversity is generated by distinct evolutionary mechanisms in African trypanosome species.</title>
        <authorList>
            <person name="Jackson A.P."/>
            <person name="Berry A."/>
            <person name="Aslett M."/>
            <person name="Allison H.C."/>
            <person name="Burton P."/>
            <person name="Vavrova-Anderson J."/>
            <person name="Brown R."/>
            <person name="Browne H."/>
            <person name="Corton N."/>
            <person name="Hauser H."/>
            <person name="Gamble J."/>
            <person name="Gilderthorp R."/>
            <person name="Marcello L."/>
            <person name="McQuillan J."/>
            <person name="Otto T.D."/>
            <person name="Quail M.A."/>
            <person name="Sanders M.J."/>
            <person name="van Tonder A."/>
            <person name="Ginger M.L."/>
            <person name="Field M.C."/>
            <person name="Barry J.D."/>
            <person name="Hertz-Fowler C."/>
            <person name="Berriman M."/>
        </authorList>
    </citation>
    <scope>NUCLEOTIDE SEQUENCE</scope>
    <source>
        <strain evidence="2">Y486</strain>
    </source>
</reference>
<evidence type="ECO:0000313" key="2">
    <source>
        <dbReference type="EMBL" id="CCC52583.1"/>
    </source>
</evidence>
<protein>
    <submittedName>
        <fullName evidence="2">Uncharacterized protein</fullName>
    </submittedName>
</protein>
<dbReference type="VEuPathDB" id="TriTrypDB:TvY486_1100680"/>
<evidence type="ECO:0000256" key="1">
    <source>
        <dbReference type="SAM" id="MobiDB-lite"/>
    </source>
</evidence>
<organism evidence="2">
    <name type="scientific">Trypanosoma vivax (strain Y486)</name>
    <dbReference type="NCBI Taxonomy" id="1055687"/>
    <lineage>
        <taxon>Eukaryota</taxon>
        <taxon>Discoba</taxon>
        <taxon>Euglenozoa</taxon>
        <taxon>Kinetoplastea</taxon>
        <taxon>Metakinetoplastina</taxon>
        <taxon>Trypanosomatida</taxon>
        <taxon>Trypanosomatidae</taxon>
        <taxon>Trypanosoma</taxon>
        <taxon>Duttonella</taxon>
    </lineage>
</organism>
<feature type="region of interest" description="Disordered" evidence="1">
    <location>
        <begin position="248"/>
        <end position="426"/>
    </location>
</feature>
<feature type="compositionally biased region" description="Basic and acidic residues" evidence="1">
    <location>
        <begin position="407"/>
        <end position="420"/>
    </location>
</feature>
<dbReference type="AlphaFoldDB" id="G0U9V2"/>
<name>G0U9V2_TRYVY</name>
<proteinExistence type="predicted"/>
<gene>
    <name evidence="2" type="ORF">TVY486_1100680</name>
</gene>
<sequence>MGQSLCVPHRGGGRPMPYFGVPIAQLIECERQVVQQSPNYIPGIPLLMQDMMFYCESNSEASVGSAPTTSPDDAWVEAAEKKINEFVVMQKLIRVQVKARVLRNPKRPSKIHRSEKRFFEEPLQAMGGGAPPGPRHLIVLLTAFLKRLPEPLLPASVTERLKTVTESKGMDGQESAREVKKILSHGFALVSPKESACFRFVLKLVRHRCADVGVAEIDELARAIVRVPIDTVIEHLKELMRSDVVITVSPQKQGEDGAGELPPEETSDTVPPRSLSHTVGGAPVLPEQQSADAAAVGTSGEKSLGSEEVASFKMLAETERGRANEENPSMSGNAGDTSVLLPSPPSCSLRGDHDDKMGQPTRIAPIESELSKGSAEPSPRTKVEDKVVGPSSIDGPPALPRPCLTSRENRSDAETQDKVKNVSPSECDNKQLETVALDSCELGHGKKRRSHYRDSRPHEQLNIVEPSNRPKSPMEAPEWPPIGKSELPSNVVRTSVGTNGMSEGENVDPAELDCLQRAGSDAAGLSEEAEAFYEPLHCKNSRFNPGVAPMSPVHGDTAVRPRSTVGRDDISTIPFSEAMRSGTLGALGAFSTHYARHAELLRAKRVFLGREEETAVCYAQPRNESPPPTPVGRTDNFRYNGADGAIGEQKYAGCGQDKRFEFEAGYDRSAAHLHLRDAHDERRAGVGMREEQAGHYLPLMSIDPLLVEVQYLSHKIHDLAIKTEQREKENLDLRIELTAAQRQALTMREKLFATS</sequence>
<feature type="compositionally biased region" description="Basic and acidic residues" evidence="1">
    <location>
        <begin position="316"/>
        <end position="325"/>
    </location>
</feature>
<accession>G0U9V2</accession>
<dbReference type="EMBL" id="HE573027">
    <property type="protein sequence ID" value="CCC52583.1"/>
    <property type="molecule type" value="Genomic_DNA"/>
</dbReference>
<feature type="compositionally biased region" description="Polar residues" evidence="1">
    <location>
        <begin position="326"/>
        <end position="336"/>
    </location>
</feature>
<feature type="region of interest" description="Disordered" evidence="1">
    <location>
        <begin position="443"/>
        <end position="489"/>
    </location>
</feature>
<feature type="region of interest" description="Disordered" evidence="1">
    <location>
        <begin position="549"/>
        <end position="568"/>
    </location>
</feature>